<keyword evidence="5 7" id="KW-1133">Transmembrane helix</keyword>
<comment type="subcellular location">
    <subcellularLocation>
        <location evidence="1">Cell membrane</location>
        <topology evidence="1">Multi-pass membrane protein</topology>
    </subcellularLocation>
</comment>
<evidence type="ECO:0000256" key="7">
    <source>
        <dbReference type="SAM" id="Phobius"/>
    </source>
</evidence>
<evidence type="ECO:0000313" key="11">
    <source>
        <dbReference type="Proteomes" id="UP001314796"/>
    </source>
</evidence>
<feature type="transmembrane region" description="Helical" evidence="7">
    <location>
        <begin position="259"/>
        <end position="284"/>
    </location>
</feature>
<sequence length="605" mass="68291">MKNMKLIWNYMKGNRGKYLAAVLCIGIATLFSLIGPLIIRITIDSVIGSNGLKESTAVMTIIDSLGGIENLKRNLWIPAMALIIFTLLRGIFLFLKGRWSAEAAETVAKKMRDNLYDHLQHLPYKYHVRAEPGDLIQRCTSDVETVRRFLAAQFVEIGSALFMLIFSASIMFSLDVKMTLVSLSLIPFIFGFSIVFFRKVKKAFKLTDEAEGRMSTTLQENLTGLRVVRAFGRQGYEVDKFEEKNRENRELTYKLIRLFAWYWSISDLICMFQMGMVLMAGIYWTALGHISLGTMVVFITYIGMLLWPVRQLGRVITDMGKAMVSIERIQEIMNEEKEEMEATGNKPVIKGNICFRNVEFQYDKGKPVLKNITFEVKAGETIAILGATGAGKTTLVHLLARLFDYEKGSIKIDGQELRTIDKKWIRKNVGLILQEPFLFAKTIKENIGLGKDFPEDREVYDVAKVASIHEVINDFNQGYETLVGERGVSLSGGQKQRVAIARTLIANTPIIVFDDSLSAVDTETDASIRSALKKRKNNATTFIISHRISTLSEADKIIVLEQGEIVQMGKHDDLMKQTGLYRRIWDIQNSNEEDSGLSSGAKYAN</sequence>
<keyword evidence="6 7" id="KW-0472">Membrane</keyword>
<comment type="caution">
    <text evidence="10">The sequence shown here is derived from an EMBL/GenBank/DDBJ whole genome shotgun (WGS) entry which is preliminary data.</text>
</comment>
<dbReference type="InterPro" id="IPR003593">
    <property type="entry name" value="AAA+_ATPase"/>
</dbReference>
<evidence type="ECO:0000256" key="5">
    <source>
        <dbReference type="ARBA" id="ARBA00022989"/>
    </source>
</evidence>
<dbReference type="EMBL" id="JAFBEE010000007">
    <property type="protein sequence ID" value="MBM7614834.1"/>
    <property type="molecule type" value="Genomic_DNA"/>
</dbReference>
<dbReference type="PROSITE" id="PS50893">
    <property type="entry name" value="ABC_TRANSPORTER_2"/>
    <property type="match status" value="1"/>
</dbReference>
<evidence type="ECO:0000259" key="9">
    <source>
        <dbReference type="PROSITE" id="PS50929"/>
    </source>
</evidence>
<keyword evidence="3" id="KW-0547">Nucleotide-binding</keyword>
<dbReference type="RefSeq" id="WP_204401432.1">
    <property type="nucleotide sequence ID" value="NZ_JAFBEE010000007.1"/>
</dbReference>
<dbReference type="CDD" id="cd18542">
    <property type="entry name" value="ABC_6TM_YknU_like"/>
    <property type="match status" value="1"/>
</dbReference>
<feature type="transmembrane region" description="Helical" evidence="7">
    <location>
        <begin position="154"/>
        <end position="174"/>
    </location>
</feature>
<dbReference type="InterPro" id="IPR036640">
    <property type="entry name" value="ABC1_TM_sf"/>
</dbReference>
<evidence type="ECO:0000259" key="8">
    <source>
        <dbReference type="PROSITE" id="PS50893"/>
    </source>
</evidence>
<dbReference type="PANTHER" id="PTHR43394">
    <property type="entry name" value="ATP-DEPENDENT PERMEASE MDL1, MITOCHONDRIAL"/>
    <property type="match status" value="1"/>
</dbReference>
<dbReference type="SUPFAM" id="SSF90123">
    <property type="entry name" value="ABC transporter transmembrane region"/>
    <property type="match status" value="1"/>
</dbReference>
<dbReference type="InterPro" id="IPR027417">
    <property type="entry name" value="P-loop_NTPase"/>
</dbReference>
<feature type="domain" description="ABC transmembrane type-1" evidence="9">
    <location>
        <begin position="19"/>
        <end position="321"/>
    </location>
</feature>
<organism evidence="10 11">
    <name type="scientific">Alkaliphilus hydrothermalis</name>
    <dbReference type="NCBI Taxonomy" id="1482730"/>
    <lineage>
        <taxon>Bacteria</taxon>
        <taxon>Bacillati</taxon>
        <taxon>Bacillota</taxon>
        <taxon>Clostridia</taxon>
        <taxon>Peptostreptococcales</taxon>
        <taxon>Natronincolaceae</taxon>
        <taxon>Alkaliphilus</taxon>
    </lineage>
</organism>
<feature type="domain" description="ABC transporter" evidence="8">
    <location>
        <begin position="353"/>
        <end position="587"/>
    </location>
</feature>
<dbReference type="Gene3D" id="1.20.1560.10">
    <property type="entry name" value="ABC transporter type 1, transmembrane domain"/>
    <property type="match status" value="1"/>
</dbReference>
<keyword evidence="2 7" id="KW-0812">Transmembrane</keyword>
<name>A0ABS2NPF7_9FIRM</name>
<dbReference type="Pfam" id="PF00664">
    <property type="entry name" value="ABC_membrane"/>
    <property type="match status" value="1"/>
</dbReference>
<evidence type="ECO:0000256" key="6">
    <source>
        <dbReference type="ARBA" id="ARBA00023136"/>
    </source>
</evidence>
<dbReference type="PANTHER" id="PTHR43394:SF1">
    <property type="entry name" value="ATP-BINDING CASSETTE SUB-FAMILY B MEMBER 10, MITOCHONDRIAL"/>
    <property type="match status" value="1"/>
</dbReference>
<accession>A0ABS2NPF7</accession>
<evidence type="ECO:0000256" key="2">
    <source>
        <dbReference type="ARBA" id="ARBA00022692"/>
    </source>
</evidence>
<dbReference type="InterPro" id="IPR011527">
    <property type="entry name" value="ABC1_TM_dom"/>
</dbReference>
<evidence type="ECO:0000313" key="10">
    <source>
        <dbReference type="EMBL" id="MBM7614834.1"/>
    </source>
</evidence>
<gene>
    <name evidence="10" type="ORF">JOC73_001353</name>
</gene>
<protein>
    <submittedName>
        <fullName evidence="10">ATP-binding cassette subfamily B protein</fullName>
    </submittedName>
</protein>
<dbReference type="Proteomes" id="UP001314796">
    <property type="component" value="Unassembled WGS sequence"/>
</dbReference>
<feature type="transmembrane region" description="Helical" evidence="7">
    <location>
        <begin position="20"/>
        <end position="43"/>
    </location>
</feature>
<dbReference type="InterPro" id="IPR003439">
    <property type="entry name" value="ABC_transporter-like_ATP-bd"/>
</dbReference>
<reference evidence="10 11" key="1">
    <citation type="submission" date="2021-01" db="EMBL/GenBank/DDBJ databases">
        <title>Genomic Encyclopedia of Type Strains, Phase IV (KMG-IV): sequencing the most valuable type-strain genomes for metagenomic binning, comparative biology and taxonomic classification.</title>
        <authorList>
            <person name="Goeker M."/>
        </authorList>
    </citation>
    <scope>NUCLEOTIDE SEQUENCE [LARGE SCALE GENOMIC DNA]</scope>
    <source>
        <strain evidence="10 11">DSM 25890</strain>
    </source>
</reference>
<dbReference type="InterPro" id="IPR017871">
    <property type="entry name" value="ABC_transporter-like_CS"/>
</dbReference>
<evidence type="ECO:0000256" key="1">
    <source>
        <dbReference type="ARBA" id="ARBA00004651"/>
    </source>
</evidence>
<dbReference type="PROSITE" id="PS00211">
    <property type="entry name" value="ABC_TRANSPORTER_1"/>
    <property type="match status" value="1"/>
</dbReference>
<dbReference type="GO" id="GO:0005524">
    <property type="term" value="F:ATP binding"/>
    <property type="evidence" value="ECO:0007669"/>
    <property type="project" value="UniProtKB-KW"/>
</dbReference>
<keyword evidence="11" id="KW-1185">Reference proteome</keyword>
<dbReference type="InterPro" id="IPR039421">
    <property type="entry name" value="Type_1_exporter"/>
</dbReference>
<feature type="transmembrane region" description="Helical" evidence="7">
    <location>
        <begin position="180"/>
        <end position="197"/>
    </location>
</feature>
<feature type="transmembrane region" description="Helical" evidence="7">
    <location>
        <begin position="75"/>
        <end position="95"/>
    </location>
</feature>
<evidence type="ECO:0000256" key="3">
    <source>
        <dbReference type="ARBA" id="ARBA00022741"/>
    </source>
</evidence>
<keyword evidence="4 10" id="KW-0067">ATP-binding</keyword>
<dbReference type="SMART" id="SM00382">
    <property type="entry name" value="AAA"/>
    <property type="match status" value="1"/>
</dbReference>
<evidence type="ECO:0000256" key="4">
    <source>
        <dbReference type="ARBA" id="ARBA00022840"/>
    </source>
</evidence>
<dbReference type="Gene3D" id="3.40.50.300">
    <property type="entry name" value="P-loop containing nucleotide triphosphate hydrolases"/>
    <property type="match status" value="1"/>
</dbReference>
<dbReference type="PROSITE" id="PS50929">
    <property type="entry name" value="ABC_TM1F"/>
    <property type="match status" value="1"/>
</dbReference>
<feature type="transmembrane region" description="Helical" evidence="7">
    <location>
        <begin position="290"/>
        <end position="309"/>
    </location>
</feature>
<proteinExistence type="predicted"/>
<dbReference type="Pfam" id="PF00005">
    <property type="entry name" value="ABC_tran"/>
    <property type="match status" value="1"/>
</dbReference>
<dbReference type="SUPFAM" id="SSF52540">
    <property type="entry name" value="P-loop containing nucleoside triphosphate hydrolases"/>
    <property type="match status" value="1"/>
</dbReference>